<gene>
    <name evidence="3" type="ORF">EB796_018657</name>
</gene>
<organism evidence="3 4">
    <name type="scientific">Bugula neritina</name>
    <name type="common">Brown bryozoan</name>
    <name type="synonym">Sertularia neritina</name>
    <dbReference type="NCBI Taxonomy" id="10212"/>
    <lineage>
        <taxon>Eukaryota</taxon>
        <taxon>Metazoa</taxon>
        <taxon>Spiralia</taxon>
        <taxon>Lophotrochozoa</taxon>
        <taxon>Bryozoa</taxon>
        <taxon>Gymnolaemata</taxon>
        <taxon>Cheilostomatida</taxon>
        <taxon>Flustrina</taxon>
        <taxon>Buguloidea</taxon>
        <taxon>Bugulidae</taxon>
        <taxon>Bugula</taxon>
    </lineage>
</organism>
<feature type="chain" id="PRO_5029669284" evidence="2">
    <location>
        <begin position="19"/>
        <end position="165"/>
    </location>
</feature>
<dbReference type="EMBL" id="VXIV02002770">
    <property type="protein sequence ID" value="KAF6023044.1"/>
    <property type="molecule type" value="Genomic_DNA"/>
</dbReference>
<feature type="compositionally biased region" description="Basic residues" evidence="1">
    <location>
        <begin position="74"/>
        <end position="87"/>
    </location>
</feature>
<evidence type="ECO:0000256" key="2">
    <source>
        <dbReference type="SAM" id="SignalP"/>
    </source>
</evidence>
<dbReference type="AlphaFoldDB" id="A0A7J7JBL4"/>
<feature type="region of interest" description="Disordered" evidence="1">
    <location>
        <begin position="74"/>
        <end position="102"/>
    </location>
</feature>
<keyword evidence="2" id="KW-0732">Signal</keyword>
<accession>A0A7J7JBL4</accession>
<evidence type="ECO:0000313" key="3">
    <source>
        <dbReference type="EMBL" id="KAF6023044.1"/>
    </source>
</evidence>
<evidence type="ECO:0000313" key="4">
    <source>
        <dbReference type="Proteomes" id="UP000593567"/>
    </source>
</evidence>
<proteinExistence type="predicted"/>
<keyword evidence="4" id="KW-1185">Reference proteome</keyword>
<evidence type="ECO:0000256" key="1">
    <source>
        <dbReference type="SAM" id="MobiDB-lite"/>
    </source>
</evidence>
<name>A0A7J7JBL4_BUGNE</name>
<reference evidence="3" key="1">
    <citation type="submission" date="2020-06" db="EMBL/GenBank/DDBJ databases">
        <title>Draft genome of Bugula neritina, a colonial animal packing powerful symbionts and potential medicines.</title>
        <authorList>
            <person name="Rayko M."/>
        </authorList>
    </citation>
    <scope>NUCLEOTIDE SEQUENCE [LARGE SCALE GENOMIC DNA]</scope>
    <source>
        <strain evidence="3">Kwan_BN1</strain>
    </source>
</reference>
<dbReference type="Proteomes" id="UP000593567">
    <property type="component" value="Unassembled WGS sequence"/>
</dbReference>
<comment type="caution">
    <text evidence="3">The sequence shown here is derived from an EMBL/GenBank/DDBJ whole genome shotgun (WGS) entry which is preliminary data.</text>
</comment>
<sequence>MWIGSLLLLCCLLEVITSSSVGFNEDSTQYNGKPTRTTAGSKAKHLCRFRWEWESMIYGDLCLPAKASLRSRKKSSSLLRHKHRHKSKDYNDAPSSRSSQYSSDLLSEDEKSVLGLLGPPQYQMDAPTYLYKTVSSCFLNVCLQGATGLPGAQGSMGKTGDPVSL</sequence>
<feature type="signal peptide" evidence="2">
    <location>
        <begin position="1"/>
        <end position="18"/>
    </location>
</feature>
<protein>
    <submittedName>
        <fullName evidence="3">Uncharacterized protein</fullName>
    </submittedName>
</protein>